<feature type="domain" description="PhnB-like" evidence="1">
    <location>
        <begin position="4"/>
        <end position="133"/>
    </location>
</feature>
<dbReference type="SUPFAM" id="SSF54593">
    <property type="entry name" value="Glyoxalase/Bleomycin resistance protein/Dihydroxybiphenyl dioxygenase"/>
    <property type="match status" value="1"/>
</dbReference>
<keyword evidence="3" id="KW-1185">Reference proteome</keyword>
<dbReference type="OrthoDB" id="9795306at2"/>
<sequence>MQVFSYLFLDGKADQAIEFYRQAIGAKVEALMRFKESPEPPPQREGQPDNSEKVMHASLKIGDTTLFLSDGECAGKAKFEGFGLALTTRDEIEAKKMFSALSEGGQVRMPLAKTFFSPSFGMVADRFGVLWMVMAESKGAS</sequence>
<name>A0A366HM24_9BURK</name>
<dbReference type="AlphaFoldDB" id="A0A366HM24"/>
<comment type="caution">
    <text evidence="2">The sequence shown here is derived from an EMBL/GenBank/DDBJ whole genome shotgun (WGS) entry which is preliminary data.</text>
</comment>
<dbReference type="PANTHER" id="PTHR33990">
    <property type="entry name" value="PROTEIN YJDN-RELATED"/>
    <property type="match status" value="1"/>
</dbReference>
<gene>
    <name evidence="2" type="ORF">DFR37_101390</name>
</gene>
<dbReference type="RefSeq" id="WP_113931552.1">
    <property type="nucleotide sequence ID" value="NZ_JACCEU010000001.1"/>
</dbReference>
<dbReference type="Gene3D" id="3.10.180.10">
    <property type="entry name" value="2,3-Dihydroxybiphenyl 1,2-Dioxygenase, domain 1"/>
    <property type="match status" value="1"/>
</dbReference>
<reference evidence="2 3" key="1">
    <citation type="submission" date="2018-06" db="EMBL/GenBank/DDBJ databases">
        <title>Genomic Encyclopedia of Type Strains, Phase IV (KMG-IV): sequencing the most valuable type-strain genomes for metagenomic binning, comparative biology and taxonomic classification.</title>
        <authorList>
            <person name="Goeker M."/>
        </authorList>
    </citation>
    <scope>NUCLEOTIDE SEQUENCE [LARGE SCALE GENOMIC DNA]</scope>
    <source>
        <strain evidence="2 3">DSM 25520</strain>
    </source>
</reference>
<dbReference type="PANTHER" id="PTHR33990:SF1">
    <property type="entry name" value="PROTEIN YJDN"/>
    <property type="match status" value="1"/>
</dbReference>
<accession>A0A366HM24</accession>
<dbReference type="Pfam" id="PF06983">
    <property type="entry name" value="3-dmu-9_3-mt"/>
    <property type="match status" value="1"/>
</dbReference>
<proteinExistence type="predicted"/>
<dbReference type="InterPro" id="IPR029068">
    <property type="entry name" value="Glyas_Bleomycin-R_OHBP_Dase"/>
</dbReference>
<dbReference type="EMBL" id="QNRQ01000001">
    <property type="protein sequence ID" value="RBP43261.1"/>
    <property type="molecule type" value="Genomic_DNA"/>
</dbReference>
<evidence type="ECO:0000313" key="3">
    <source>
        <dbReference type="Proteomes" id="UP000253628"/>
    </source>
</evidence>
<protein>
    <submittedName>
        <fullName evidence="2">PhnB protein</fullName>
    </submittedName>
</protein>
<dbReference type="InterPro" id="IPR028973">
    <property type="entry name" value="PhnB-like"/>
</dbReference>
<evidence type="ECO:0000313" key="2">
    <source>
        <dbReference type="EMBL" id="RBP43261.1"/>
    </source>
</evidence>
<dbReference type="Proteomes" id="UP000253628">
    <property type="component" value="Unassembled WGS sequence"/>
</dbReference>
<evidence type="ECO:0000259" key="1">
    <source>
        <dbReference type="Pfam" id="PF06983"/>
    </source>
</evidence>
<organism evidence="2 3">
    <name type="scientific">Eoetvoesiella caeni</name>
    <dbReference type="NCBI Taxonomy" id="645616"/>
    <lineage>
        <taxon>Bacteria</taxon>
        <taxon>Pseudomonadati</taxon>
        <taxon>Pseudomonadota</taxon>
        <taxon>Betaproteobacteria</taxon>
        <taxon>Burkholderiales</taxon>
        <taxon>Alcaligenaceae</taxon>
        <taxon>Eoetvoesiella</taxon>
    </lineage>
</organism>
<dbReference type="CDD" id="cd06588">
    <property type="entry name" value="PhnB_like"/>
    <property type="match status" value="1"/>
</dbReference>